<feature type="region of interest" description="Disordered" evidence="1">
    <location>
        <begin position="1"/>
        <end position="22"/>
    </location>
</feature>
<dbReference type="EMBL" id="UYSU01040993">
    <property type="protein sequence ID" value="VDM02751.1"/>
    <property type="molecule type" value="Genomic_DNA"/>
</dbReference>
<dbReference type="OrthoDB" id="6312425at2759"/>
<protein>
    <submittedName>
        <fullName evidence="2 4">Uncharacterized protein</fullName>
    </submittedName>
</protein>
<dbReference type="Proteomes" id="UP000275846">
    <property type="component" value="Unassembled WGS sequence"/>
</dbReference>
<dbReference type="AlphaFoldDB" id="A0A183TIR7"/>
<evidence type="ECO:0000313" key="4">
    <source>
        <dbReference type="WBParaSite" id="SSLN_0001698601-mRNA-1"/>
    </source>
</evidence>
<dbReference type="WBParaSite" id="SSLN_0001698601-mRNA-1">
    <property type="protein sequence ID" value="SSLN_0001698601-mRNA-1"/>
    <property type="gene ID" value="SSLN_0001698601"/>
</dbReference>
<organism evidence="4">
    <name type="scientific">Schistocephalus solidus</name>
    <name type="common">Tapeworm</name>
    <dbReference type="NCBI Taxonomy" id="70667"/>
    <lineage>
        <taxon>Eukaryota</taxon>
        <taxon>Metazoa</taxon>
        <taxon>Spiralia</taxon>
        <taxon>Lophotrochozoa</taxon>
        <taxon>Platyhelminthes</taxon>
        <taxon>Cestoda</taxon>
        <taxon>Eucestoda</taxon>
        <taxon>Diphyllobothriidea</taxon>
        <taxon>Diphyllobothriidae</taxon>
        <taxon>Schistocephalus</taxon>
    </lineage>
</organism>
<keyword evidence="3" id="KW-1185">Reference proteome</keyword>
<sequence length="156" mass="17236">MRAGTRPEGSTLSRNTRIDDEVAQRISKASQAFGRVQASMWNSHGAEGHHLDDTPLRSGDLDHLLEPSQEAESFPSRLPPQNTEAEMARQDPGHGIPGADRKLQHPHHAEASATAMERPPGKNGRLATTQTNFLRRCRYGCSPKGRSKTKLQGYFE</sequence>
<gene>
    <name evidence="2" type="ORF">SSLN_LOCUS16365</name>
</gene>
<evidence type="ECO:0000256" key="1">
    <source>
        <dbReference type="SAM" id="MobiDB-lite"/>
    </source>
</evidence>
<reference evidence="4" key="1">
    <citation type="submission" date="2016-06" db="UniProtKB">
        <authorList>
            <consortium name="WormBaseParasite"/>
        </authorList>
    </citation>
    <scope>IDENTIFICATION</scope>
</reference>
<evidence type="ECO:0000313" key="3">
    <source>
        <dbReference type="Proteomes" id="UP000275846"/>
    </source>
</evidence>
<evidence type="ECO:0000313" key="2">
    <source>
        <dbReference type="EMBL" id="VDM02751.1"/>
    </source>
</evidence>
<name>A0A183TIR7_SCHSO</name>
<proteinExistence type="predicted"/>
<feature type="compositionally biased region" description="Basic and acidic residues" evidence="1">
    <location>
        <begin position="46"/>
        <end position="65"/>
    </location>
</feature>
<feature type="region of interest" description="Disordered" evidence="1">
    <location>
        <begin position="38"/>
        <end position="126"/>
    </location>
</feature>
<feature type="compositionally biased region" description="Basic and acidic residues" evidence="1">
    <location>
        <begin position="99"/>
        <end position="110"/>
    </location>
</feature>
<accession>A0A183TIR7</accession>
<reference evidence="2 3" key="2">
    <citation type="submission" date="2018-11" db="EMBL/GenBank/DDBJ databases">
        <authorList>
            <consortium name="Pathogen Informatics"/>
        </authorList>
    </citation>
    <scope>NUCLEOTIDE SEQUENCE [LARGE SCALE GENOMIC DNA]</scope>
    <source>
        <strain evidence="2 3">NST_G2</strain>
    </source>
</reference>